<reference evidence="1 2" key="1">
    <citation type="submission" date="2020-01" db="EMBL/GenBank/DDBJ databases">
        <title>Identification and distribution of gene clusters putatively required for synthesis of sphingolipid metabolism inhibitors in phylogenetically diverse species of the filamentous fungus Fusarium.</title>
        <authorList>
            <person name="Kim H.-S."/>
            <person name="Busman M."/>
            <person name="Brown D.W."/>
            <person name="Divon H."/>
            <person name="Uhlig S."/>
            <person name="Proctor R.H."/>
        </authorList>
    </citation>
    <scope>NUCLEOTIDE SEQUENCE [LARGE SCALE GENOMIC DNA]</scope>
    <source>
        <strain evidence="1 2">NRRL 20459</strain>
    </source>
</reference>
<sequence>MPTLAKTEVRTDAAPPPRPFYSQGVVVGNMVYVSGSLGVDSKTGKLVGGTTADRTHLGGGGLFVGQPGKVPGVLPAAFTQA</sequence>
<dbReference type="InterPro" id="IPR035959">
    <property type="entry name" value="RutC-like_sf"/>
</dbReference>
<comment type="caution">
    <text evidence="1">The sequence shown here is derived from an EMBL/GenBank/DDBJ whole genome shotgun (WGS) entry which is preliminary data.</text>
</comment>
<dbReference type="EMBL" id="JAADYS010000516">
    <property type="protein sequence ID" value="KAF4469110.1"/>
    <property type="molecule type" value="Genomic_DNA"/>
</dbReference>
<dbReference type="AlphaFoldDB" id="A0A8H4PE26"/>
<dbReference type="Pfam" id="PF01042">
    <property type="entry name" value="Ribonuc_L-PSP"/>
    <property type="match status" value="1"/>
</dbReference>
<dbReference type="Gene3D" id="3.30.1330.40">
    <property type="entry name" value="RutC-like"/>
    <property type="match status" value="1"/>
</dbReference>
<protein>
    <submittedName>
        <fullName evidence="1">Endoribonuclease L-PSP</fullName>
    </submittedName>
</protein>
<organism evidence="1 2">
    <name type="scientific">Fusarium albosuccineum</name>
    <dbReference type="NCBI Taxonomy" id="1237068"/>
    <lineage>
        <taxon>Eukaryota</taxon>
        <taxon>Fungi</taxon>
        <taxon>Dikarya</taxon>
        <taxon>Ascomycota</taxon>
        <taxon>Pezizomycotina</taxon>
        <taxon>Sordariomycetes</taxon>
        <taxon>Hypocreomycetidae</taxon>
        <taxon>Hypocreales</taxon>
        <taxon>Nectriaceae</taxon>
        <taxon>Fusarium</taxon>
        <taxon>Fusarium decemcellulare species complex</taxon>
    </lineage>
</organism>
<proteinExistence type="predicted"/>
<accession>A0A8H4PE26</accession>
<dbReference type="CDD" id="cd00448">
    <property type="entry name" value="YjgF_YER057c_UK114_family"/>
    <property type="match status" value="1"/>
</dbReference>
<name>A0A8H4PE26_9HYPO</name>
<dbReference type="InterPro" id="IPR006175">
    <property type="entry name" value="YjgF/YER057c/UK114"/>
</dbReference>
<gene>
    <name evidence="1" type="ORF">FALBO_3981</name>
</gene>
<dbReference type="SUPFAM" id="SSF55298">
    <property type="entry name" value="YjgF-like"/>
    <property type="match status" value="1"/>
</dbReference>
<evidence type="ECO:0000313" key="1">
    <source>
        <dbReference type="EMBL" id="KAF4469110.1"/>
    </source>
</evidence>
<dbReference type="OrthoDB" id="309640at2759"/>
<evidence type="ECO:0000313" key="2">
    <source>
        <dbReference type="Proteomes" id="UP000554235"/>
    </source>
</evidence>
<keyword evidence="2" id="KW-1185">Reference proteome</keyword>
<dbReference type="Proteomes" id="UP000554235">
    <property type="component" value="Unassembled WGS sequence"/>
</dbReference>